<feature type="compositionally biased region" description="Low complexity" evidence="2">
    <location>
        <begin position="426"/>
        <end position="440"/>
    </location>
</feature>
<dbReference type="OrthoDB" id="6592428at2759"/>
<protein>
    <submittedName>
        <fullName evidence="4">Inner centromere protein-like</fullName>
    </submittedName>
</protein>
<feature type="compositionally biased region" description="Basic and acidic residues" evidence="2">
    <location>
        <begin position="49"/>
        <end position="72"/>
    </location>
</feature>
<feature type="compositionally biased region" description="Polar residues" evidence="2">
    <location>
        <begin position="23"/>
        <end position="46"/>
    </location>
</feature>
<dbReference type="AlphaFoldDB" id="A0A6J2X2T2"/>
<evidence type="ECO:0000313" key="4">
    <source>
        <dbReference type="RefSeq" id="XP_030745229.1"/>
    </source>
</evidence>
<reference evidence="4" key="1">
    <citation type="submission" date="2025-08" db="UniProtKB">
        <authorList>
            <consortium name="RefSeq"/>
        </authorList>
    </citation>
    <scope>IDENTIFICATION</scope>
    <source>
        <tissue evidence="4">Gonads</tissue>
    </source>
</reference>
<proteinExistence type="predicted"/>
<dbReference type="KEGG" id="soy:115874269"/>
<feature type="region of interest" description="Disordered" evidence="2">
    <location>
        <begin position="1"/>
        <end position="72"/>
    </location>
</feature>
<keyword evidence="1" id="KW-0175">Coiled coil</keyword>
<dbReference type="RefSeq" id="XP_030745229.1">
    <property type="nucleotide sequence ID" value="XM_030889369.1"/>
</dbReference>
<accession>A0A6J2X2T2</accession>
<dbReference type="InParanoid" id="A0A6J2X2T2"/>
<feature type="region of interest" description="Disordered" evidence="2">
    <location>
        <begin position="344"/>
        <end position="369"/>
    </location>
</feature>
<sequence length="487" mass="55656">MSKFMKVFKGPPPGSYPDGSSSNLKKPSQTAARQPSRTGTSRTKTNIKGAKDANDVKDTKNAKDERDAAKGKDIAKAKKEIEFQLPPLSIVGKKREINFEEIRKKIMRRNNPEGEDKKQLASILRYLNQSKVKITVQEYVNLVSKYTSDNGEAMRKVMEEDIASFRKMVTKVYETMTQDVSDVLVNEQIQTVNFYNERYDMYNHKTLWMISEIYSMIPEFDFERYARDRDQYLNYIMPIPVMVRRDADDIDAQRRQEAFHRLQWLKIEGGRLAEENKKLASRLMQLRKEQEMTQKKTELKSQIMEQKMLDLEMQEAEKQEQLTEIQGTLGKAIVRDEAYLRIEEDEKSKKPKTDKDHKKGKAHHKKKVEWSPKTAMELEAEATQSLIRAETAKIDAKRRERRQSRLAAQRDEPCGSRFPASLSQPGASSIGAAAYSTGSAYGAGYGGAQATSSGTPMSERTVQRTLTTVQEKRPPRSSSGGCPARRK</sequence>
<feature type="compositionally biased region" description="Basic residues" evidence="2">
    <location>
        <begin position="358"/>
        <end position="367"/>
    </location>
</feature>
<feature type="coiled-coil region" evidence="1">
    <location>
        <begin position="276"/>
        <end position="324"/>
    </location>
</feature>
<evidence type="ECO:0000256" key="1">
    <source>
        <dbReference type="SAM" id="Coils"/>
    </source>
</evidence>
<dbReference type="GeneID" id="115874269"/>
<organism evidence="3 4">
    <name type="scientific">Sitophilus oryzae</name>
    <name type="common">Rice weevil</name>
    <name type="synonym">Curculio oryzae</name>
    <dbReference type="NCBI Taxonomy" id="7048"/>
    <lineage>
        <taxon>Eukaryota</taxon>
        <taxon>Metazoa</taxon>
        <taxon>Ecdysozoa</taxon>
        <taxon>Arthropoda</taxon>
        <taxon>Hexapoda</taxon>
        <taxon>Insecta</taxon>
        <taxon>Pterygota</taxon>
        <taxon>Neoptera</taxon>
        <taxon>Endopterygota</taxon>
        <taxon>Coleoptera</taxon>
        <taxon>Polyphaga</taxon>
        <taxon>Cucujiformia</taxon>
        <taxon>Curculionidae</taxon>
        <taxon>Dryophthorinae</taxon>
        <taxon>Sitophilus</taxon>
    </lineage>
</organism>
<keyword evidence="3" id="KW-1185">Reference proteome</keyword>
<dbReference type="Proteomes" id="UP000504635">
    <property type="component" value="Unplaced"/>
</dbReference>
<evidence type="ECO:0000256" key="2">
    <source>
        <dbReference type="SAM" id="MobiDB-lite"/>
    </source>
</evidence>
<evidence type="ECO:0000313" key="3">
    <source>
        <dbReference type="Proteomes" id="UP000504635"/>
    </source>
</evidence>
<gene>
    <name evidence="4" type="primary">LOC115874269</name>
</gene>
<feature type="compositionally biased region" description="Polar residues" evidence="2">
    <location>
        <begin position="456"/>
        <end position="469"/>
    </location>
</feature>
<name>A0A6J2X2T2_SITOR</name>
<feature type="region of interest" description="Disordered" evidence="2">
    <location>
        <begin position="392"/>
        <end position="487"/>
    </location>
</feature>
<feature type="compositionally biased region" description="Basic and acidic residues" evidence="2">
    <location>
        <begin position="344"/>
        <end position="357"/>
    </location>
</feature>